<dbReference type="PANTHER" id="PTHR24113">
    <property type="entry name" value="RAN GTPASE-ACTIVATING PROTEIN 1"/>
    <property type="match status" value="1"/>
</dbReference>
<dbReference type="GO" id="GO:0031267">
    <property type="term" value="F:small GTPase binding"/>
    <property type="evidence" value="ECO:0007669"/>
    <property type="project" value="TreeGrafter"/>
</dbReference>
<dbReference type="Proteomes" id="UP000198406">
    <property type="component" value="Unassembled WGS sequence"/>
</dbReference>
<dbReference type="InterPro" id="IPR001611">
    <property type="entry name" value="Leu-rich_rpt"/>
</dbReference>
<dbReference type="EMBL" id="BDSP01000213">
    <property type="protein sequence ID" value="GAX24726.1"/>
    <property type="molecule type" value="Genomic_DNA"/>
</dbReference>
<keyword evidence="2" id="KW-0433">Leucine-rich repeat</keyword>
<dbReference type="InterPro" id="IPR032675">
    <property type="entry name" value="LRR_dom_sf"/>
</dbReference>
<dbReference type="SMART" id="SM00368">
    <property type="entry name" value="LRR_RI"/>
    <property type="match status" value="9"/>
</dbReference>
<organism evidence="5 6">
    <name type="scientific">Fistulifera solaris</name>
    <name type="common">Oleaginous diatom</name>
    <dbReference type="NCBI Taxonomy" id="1519565"/>
    <lineage>
        <taxon>Eukaryota</taxon>
        <taxon>Sar</taxon>
        <taxon>Stramenopiles</taxon>
        <taxon>Ochrophyta</taxon>
        <taxon>Bacillariophyta</taxon>
        <taxon>Bacillariophyceae</taxon>
        <taxon>Bacillariophycidae</taxon>
        <taxon>Naviculales</taxon>
        <taxon>Naviculaceae</taxon>
        <taxon>Fistulifera</taxon>
    </lineage>
</organism>
<keyword evidence="3" id="KW-0677">Repeat</keyword>
<dbReference type="InterPro" id="IPR027038">
    <property type="entry name" value="RanGap"/>
</dbReference>
<protein>
    <submittedName>
        <fullName evidence="5">Uncharacterized protein</fullName>
    </submittedName>
</protein>
<proteinExistence type="predicted"/>
<reference evidence="5 6" key="1">
    <citation type="journal article" date="2015" name="Plant Cell">
        <title>Oil accumulation by the oleaginous diatom Fistulifera solaris as revealed by the genome and transcriptome.</title>
        <authorList>
            <person name="Tanaka T."/>
            <person name="Maeda Y."/>
            <person name="Veluchamy A."/>
            <person name="Tanaka M."/>
            <person name="Abida H."/>
            <person name="Marechal E."/>
            <person name="Bowler C."/>
            <person name="Muto M."/>
            <person name="Sunaga Y."/>
            <person name="Tanaka M."/>
            <person name="Yoshino T."/>
            <person name="Taniguchi T."/>
            <person name="Fukuda Y."/>
            <person name="Nemoto M."/>
            <person name="Matsumoto M."/>
            <person name="Wong P.S."/>
            <person name="Aburatani S."/>
            <person name="Fujibuchi W."/>
        </authorList>
    </citation>
    <scope>NUCLEOTIDE SEQUENCE [LARGE SCALE GENOMIC DNA]</scope>
    <source>
        <strain evidence="5 6">JPCC DA0580</strain>
    </source>
</reference>
<dbReference type="GO" id="GO:0005829">
    <property type="term" value="C:cytosol"/>
    <property type="evidence" value="ECO:0007669"/>
    <property type="project" value="TreeGrafter"/>
</dbReference>
<dbReference type="Pfam" id="PF13516">
    <property type="entry name" value="LRR_6"/>
    <property type="match status" value="6"/>
</dbReference>
<name>A0A1Z5KEU1_FISSO</name>
<evidence type="ECO:0000256" key="1">
    <source>
        <dbReference type="ARBA" id="ARBA00022468"/>
    </source>
</evidence>
<keyword evidence="1" id="KW-0343">GTPase activation</keyword>
<keyword evidence="6" id="KW-1185">Reference proteome</keyword>
<dbReference type="GO" id="GO:0005634">
    <property type="term" value="C:nucleus"/>
    <property type="evidence" value="ECO:0007669"/>
    <property type="project" value="TreeGrafter"/>
</dbReference>
<evidence type="ECO:0000256" key="3">
    <source>
        <dbReference type="ARBA" id="ARBA00022737"/>
    </source>
</evidence>
<dbReference type="GO" id="GO:0048471">
    <property type="term" value="C:perinuclear region of cytoplasm"/>
    <property type="evidence" value="ECO:0007669"/>
    <property type="project" value="TreeGrafter"/>
</dbReference>
<accession>A0A1Z5KEU1</accession>
<dbReference type="GO" id="GO:0006913">
    <property type="term" value="P:nucleocytoplasmic transport"/>
    <property type="evidence" value="ECO:0007669"/>
    <property type="project" value="TreeGrafter"/>
</dbReference>
<evidence type="ECO:0000313" key="5">
    <source>
        <dbReference type="EMBL" id="GAX24726.1"/>
    </source>
</evidence>
<feature type="region of interest" description="Disordered" evidence="4">
    <location>
        <begin position="172"/>
        <end position="211"/>
    </location>
</feature>
<dbReference type="InParanoid" id="A0A1Z5KEU1"/>
<evidence type="ECO:0000313" key="6">
    <source>
        <dbReference type="Proteomes" id="UP000198406"/>
    </source>
</evidence>
<dbReference type="AlphaFoldDB" id="A0A1Z5KEU1"/>
<dbReference type="SUPFAM" id="SSF52047">
    <property type="entry name" value="RNI-like"/>
    <property type="match status" value="1"/>
</dbReference>
<gene>
    <name evidence="5" type="ORF">FisN_4Hh284</name>
</gene>
<evidence type="ECO:0000256" key="2">
    <source>
        <dbReference type="ARBA" id="ARBA00022614"/>
    </source>
</evidence>
<dbReference type="Gene3D" id="3.80.10.10">
    <property type="entry name" value="Ribonuclease Inhibitor"/>
    <property type="match status" value="3"/>
</dbReference>
<feature type="compositionally biased region" description="Basic and acidic residues" evidence="4">
    <location>
        <begin position="184"/>
        <end position="198"/>
    </location>
</feature>
<evidence type="ECO:0000256" key="4">
    <source>
        <dbReference type="SAM" id="MobiDB-lite"/>
    </source>
</evidence>
<feature type="region of interest" description="Disordered" evidence="4">
    <location>
        <begin position="532"/>
        <end position="562"/>
    </location>
</feature>
<dbReference type="OrthoDB" id="188902at2759"/>
<comment type="caution">
    <text evidence="5">The sequence shown here is derived from an EMBL/GenBank/DDBJ whole genome shotgun (WGS) entry which is preliminary data.</text>
</comment>
<sequence>MLVPACISSEVSSGPGSPYCRQTRESVLQRLSEALLRRSLIKIDLSQRGLQPTDARLVKMALLQNAHVLVLKLGYNHLGDRGATILADGIAKHPALESLDLGFNDVGDEGCQALASAIGPNLHTLYLAGNLIGQDGAFALADLIRRTGALKKLYLTGNRLTGEGVAAITEAMLDNESDSSNGGEEEKKATSRDEERATLDSSSGTTRGTEELFIGGTDMGRIGCHAVGRLLANSSHLRVLSLTGCDFGDSSIKILASSIKSNRNNVQLETLQLSFNRVGCKGMEYLSNAIWGLHSLRELRLDNNRIGEHGAQHLAGVLPTLPSLDTLDIGFNAIKTRGIMLLMKSVADSTVMKNLSISGNKVDANGAKALTYALAYSPSLTSLAVEGCDIRSDCQRQIVSGIFSNSRTAMRSLAGFAVGPVIAFLGFPAPIEHWSNEQVFNFIHLIWSNQSEDEEEKTTDPLNFLDSDDRNKPMPVEASIVIKLARKTFASLVEDGVDIFSKPAPLKQANSPLVGDTIMLESVDLLVHEGSTRSGRDIPCPGKNKSFVAAPEASHSKQLPPDPARKKRIVEWLCQNMPFLNKVSQQPFSSSELARLHQYYFAPVVNESGGGAPAPTPEELTVGGPLSMSVPGMKTAENKESFQASNQNLLLICDKGSPTNGITSMPTLMKRKVSYRFLGDAALASAPRLDSEGSTAPNTITADELKSHAGSAATLIEKGPAMQSLPPKSKRARRNRSRISFVPKIKDRLDAYLDVNHEKALKTMRQLYFVEQAILSGQVNPIDPIKTVRTHLCGDNATDAETIIVDMI</sequence>
<dbReference type="GO" id="GO:0005096">
    <property type="term" value="F:GTPase activator activity"/>
    <property type="evidence" value="ECO:0007669"/>
    <property type="project" value="UniProtKB-KW"/>
</dbReference>
<dbReference type="PANTHER" id="PTHR24113:SF12">
    <property type="entry name" value="RAN GTPASE-ACTIVATING PROTEIN 1"/>
    <property type="match status" value="1"/>
</dbReference>